<comment type="caution">
    <text evidence="2">The sequence shown here is derived from an EMBL/GenBank/DDBJ whole genome shotgun (WGS) entry which is preliminary data.</text>
</comment>
<gene>
    <name evidence="2" type="ORF">GEV33_002587</name>
</gene>
<accession>A0A8J6HT61</accession>
<organism evidence="2 3">
    <name type="scientific">Tenebrio molitor</name>
    <name type="common">Yellow mealworm beetle</name>
    <dbReference type="NCBI Taxonomy" id="7067"/>
    <lineage>
        <taxon>Eukaryota</taxon>
        <taxon>Metazoa</taxon>
        <taxon>Ecdysozoa</taxon>
        <taxon>Arthropoda</taxon>
        <taxon>Hexapoda</taxon>
        <taxon>Insecta</taxon>
        <taxon>Pterygota</taxon>
        <taxon>Neoptera</taxon>
        <taxon>Endopterygota</taxon>
        <taxon>Coleoptera</taxon>
        <taxon>Polyphaga</taxon>
        <taxon>Cucujiformia</taxon>
        <taxon>Tenebrionidae</taxon>
        <taxon>Tenebrio</taxon>
    </lineage>
</organism>
<protein>
    <submittedName>
        <fullName evidence="2">Uncharacterized protein</fullName>
    </submittedName>
</protein>
<reference evidence="2" key="2">
    <citation type="submission" date="2021-08" db="EMBL/GenBank/DDBJ databases">
        <authorList>
            <person name="Eriksson T."/>
        </authorList>
    </citation>
    <scope>NUCLEOTIDE SEQUENCE</scope>
    <source>
        <strain evidence="2">Stoneville</strain>
        <tissue evidence="2">Whole head</tissue>
    </source>
</reference>
<keyword evidence="3" id="KW-1185">Reference proteome</keyword>
<evidence type="ECO:0000313" key="3">
    <source>
        <dbReference type="Proteomes" id="UP000719412"/>
    </source>
</evidence>
<dbReference type="AlphaFoldDB" id="A0A8J6HT61"/>
<feature type="region of interest" description="Disordered" evidence="1">
    <location>
        <begin position="100"/>
        <end position="121"/>
    </location>
</feature>
<sequence length="166" mass="18179">MKNLHSFPFPNSFKNLETLQPPDMSICVHLTPPPPRLIHSRNNFIQHPISEYFKSLSQHNSETFTNMLASPSPPTAPTHLSHLSPSRRALRSLPPTCGANHPIWRQGSGAQRRTAGRPSGHVTSVTSLFSRGHVATPSARKLHVCAQNVNAAAGRVALTPPSRVCY</sequence>
<dbReference type="EMBL" id="JABDTM020012639">
    <property type="protein sequence ID" value="KAH0820204.1"/>
    <property type="molecule type" value="Genomic_DNA"/>
</dbReference>
<evidence type="ECO:0000256" key="1">
    <source>
        <dbReference type="SAM" id="MobiDB-lite"/>
    </source>
</evidence>
<evidence type="ECO:0000313" key="2">
    <source>
        <dbReference type="EMBL" id="KAH0820204.1"/>
    </source>
</evidence>
<dbReference type="Proteomes" id="UP000719412">
    <property type="component" value="Unassembled WGS sequence"/>
</dbReference>
<reference evidence="2" key="1">
    <citation type="journal article" date="2020" name="J Insects Food Feed">
        <title>The yellow mealworm (Tenebrio molitor) genome: a resource for the emerging insects as food and feed industry.</title>
        <authorList>
            <person name="Eriksson T."/>
            <person name="Andere A."/>
            <person name="Kelstrup H."/>
            <person name="Emery V."/>
            <person name="Picard C."/>
        </authorList>
    </citation>
    <scope>NUCLEOTIDE SEQUENCE</scope>
    <source>
        <strain evidence="2">Stoneville</strain>
        <tissue evidence="2">Whole head</tissue>
    </source>
</reference>
<name>A0A8J6HT61_TENMO</name>
<proteinExistence type="predicted"/>